<dbReference type="Proteomes" id="UP001291623">
    <property type="component" value="Unassembled WGS sequence"/>
</dbReference>
<keyword evidence="2" id="KW-1185">Reference proteome</keyword>
<reference evidence="1" key="1">
    <citation type="submission" date="2023-12" db="EMBL/GenBank/DDBJ databases">
        <title>Genome assembly of Anisodus tanguticus.</title>
        <authorList>
            <person name="Wang Y.-J."/>
        </authorList>
    </citation>
    <scope>NUCLEOTIDE SEQUENCE</scope>
    <source>
        <strain evidence="1">KB-2021</strain>
        <tissue evidence="1">Leaf</tissue>
    </source>
</reference>
<evidence type="ECO:0000313" key="2">
    <source>
        <dbReference type="Proteomes" id="UP001291623"/>
    </source>
</evidence>
<dbReference type="EMBL" id="JAVYJV010000021">
    <property type="protein sequence ID" value="KAK4342815.1"/>
    <property type="molecule type" value="Genomic_DNA"/>
</dbReference>
<sequence length="169" mass="19074">MEDLDKRRMLRRWLDFRPAMLLNGLMDKSFVSMTATSGSSSNIEETDLVHLAIAKPNITITKDRRVDWSKTFCAYAWCPQKCHLMANTPWVFSPKYVGVTYGLKPVIGFLTTGQFLPPRDNTGPRRNGSDGSMMPPGCDRGCLCKSKPNRKKSSTYWTSIDQLLSSDIT</sequence>
<gene>
    <name evidence="1" type="ORF">RND71_038631</name>
</gene>
<protein>
    <submittedName>
        <fullName evidence="1">Uncharacterized protein</fullName>
    </submittedName>
</protein>
<comment type="caution">
    <text evidence="1">The sequence shown here is derived from an EMBL/GenBank/DDBJ whole genome shotgun (WGS) entry which is preliminary data.</text>
</comment>
<accession>A0AAE1R006</accession>
<name>A0AAE1R006_9SOLA</name>
<organism evidence="1 2">
    <name type="scientific">Anisodus tanguticus</name>
    <dbReference type="NCBI Taxonomy" id="243964"/>
    <lineage>
        <taxon>Eukaryota</taxon>
        <taxon>Viridiplantae</taxon>
        <taxon>Streptophyta</taxon>
        <taxon>Embryophyta</taxon>
        <taxon>Tracheophyta</taxon>
        <taxon>Spermatophyta</taxon>
        <taxon>Magnoliopsida</taxon>
        <taxon>eudicotyledons</taxon>
        <taxon>Gunneridae</taxon>
        <taxon>Pentapetalae</taxon>
        <taxon>asterids</taxon>
        <taxon>lamiids</taxon>
        <taxon>Solanales</taxon>
        <taxon>Solanaceae</taxon>
        <taxon>Solanoideae</taxon>
        <taxon>Hyoscyameae</taxon>
        <taxon>Anisodus</taxon>
    </lineage>
</organism>
<dbReference type="AlphaFoldDB" id="A0AAE1R006"/>
<evidence type="ECO:0000313" key="1">
    <source>
        <dbReference type="EMBL" id="KAK4342815.1"/>
    </source>
</evidence>
<proteinExistence type="predicted"/>